<dbReference type="EMBL" id="LR798328">
    <property type="protein sequence ID" value="CAB5224428.1"/>
    <property type="molecule type" value="Genomic_DNA"/>
</dbReference>
<dbReference type="NCBIfam" id="TIGR03299">
    <property type="entry name" value="LGT_TIGR03299"/>
    <property type="match status" value="1"/>
</dbReference>
<name>A0A6J7XAT1_9CAUD</name>
<evidence type="ECO:0000313" key="1">
    <source>
        <dbReference type="EMBL" id="CAB4154953.1"/>
    </source>
</evidence>
<protein>
    <submittedName>
        <fullName evidence="2">LGT_TIGR03299, phage/plasmid-like protein TIGR03299</fullName>
    </submittedName>
</protein>
<gene>
    <name evidence="1" type="ORF">UFOVP652_50</name>
    <name evidence="2" type="ORF">UFOVP734_74</name>
</gene>
<proteinExistence type="predicted"/>
<dbReference type="Pfam" id="PF06067">
    <property type="entry name" value="DUF932"/>
    <property type="match status" value="2"/>
</dbReference>
<evidence type="ECO:0000313" key="2">
    <source>
        <dbReference type="EMBL" id="CAB5224428.1"/>
    </source>
</evidence>
<sequence>MIDTTTGRAAMAYAGQTPWHGLGQALTPGATIETWTREAGLAYDVLESPVMYSTPATTDLQTWPARKVLHRSDTGAALAVVSDSYNVVQPGQVMDFFRQLVDLGGFQLETAGALSDGRRVWALASVGDAAPVVSSDLVKPYLLLGTSYDGTMATVAKFTAIRVVCNNTITAAVGGYSGGRVVKGEAETNTGYLKSAVRVLHSERFDAEAVRLQLGIVANAWDSFLVQSRQLADAPMSSDQADEFLAELLAPYHTSAKPLQDGRAYRQVLALFNGQAIGSDLPGVAGTRWAMLNAVTELVDHARGRSNNTRIESAWFGAGAALKARAVELLAVGV</sequence>
<dbReference type="InterPro" id="IPR026325">
    <property type="entry name" value="DUF932"/>
</dbReference>
<accession>A0A6J7XAT1</accession>
<dbReference type="EMBL" id="LR796617">
    <property type="protein sequence ID" value="CAB4154953.1"/>
    <property type="molecule type" value="Genomic_DNA"/>
</dbReference>
<dbReference type="InterPro" id="IPR017686">
    <property type="entry name" value="Phg/plasmid-like_prot"/>
</dbReference>
<organism evidence="2">
    <name type="scientific">uncultured Caudovirales phage</name>
    <dbReference type="NCBI Taxonomy" id="2100421"/>
    <lineage>
        <taxon>Viruses</taxon>
        <taxon>Duplodnaviria</taxon>
        <taxon>Heunggongvirae</taxon>
        <taxon>Uroviricota</taxon>
        <taxon>Caudoviricetes</taxon>
        <taxon>Peduoviridae</taxon>
        <taxon>Maltschvirus</taxon>
        <taxon>Maltschvirus maltsch</taxon>
    </lineage>
</organism>
<reference evidence="2" key="1">
    <citation type="submission" date="2020-05" db="EMBL/GenBank/DDBJ databases">
        <authorList>
            <person name="Chiriac C."/>
            <person name="Salcher M."/>
            <person name="Ghai R."/>
            <person name="Kavagutti S V."/>
        </authorList>
    </citation>
    <scope>NUCLEOTIDE SEQUENCE</scope>
</reference>